<feature type="domain" description="F-box" evidence="1">
    <location>
        <begin position="2"/>
        <end position="49"/>
    </location>
</feature>
<comment type="caution">
    <text evidence="2">The sequence shown here is derived from an EMBL/GenBank/DDBJ whole genome shotgun (WGS) entry which is preliminary data.</text>
</comment>
<dbReference type="PANTHER" id="PTHR31672">
    <property type="entry name" value="BNACNNG10540D PROTEIN"/>
    <property type="match status" value="1"/>
</dbReference>
<dbReference type="NCBIfam" id="TIGR01640">
    <property type="entry name" value="F_box_assoc_1"/>
    <property type="match status" value="1"/>
</dbReference>
<evidence type="ECO:0000259" key="1">
    <source>
        <dbReference type="PROSITE" id="PS50181"/>
    </source>
</evidence>
<dbReference type="EMBL" id="JAWXYG010000011">
    <property type="protein sequence ID" value="KAK4259390.1"/>
    <property type="molecule type" value="Genomic_DNA"/>
</dbReference>
<evidence type="ECO:0000313" key="2">
    <source>
        <dbReference type="EMBL" id="KAK4259390.1"/>
    </source>
</evidence>
<dbReference type="InterPro" id="IPR017451">
    <property type="entry name" value="F-box-assoc_interact_dom"/>
</dbReference>
<dbReference type="Gene3D" id="1.20.1280.50">
    <property type="match status" value="1"/>
</dbReference>
<dbReference type="InterPro" id="IPR001810">
    <property type="entry name" value="F-box_dom"/>
</dbReference>
<dbReference type="PANTHER" id="PTHR31672:SF10">
    <property type="entry name" value="F-BOX DOMAIN-CONTAINING PROTEIN"/>
    <property type="match status" value="1"/>
</dbReference>
<protein>
    <recommendedName>
        <fullName evidence="1">F-box domain-containing protein</fullName>
    </recommendedName>
</protein>
<dbReference type="PROSITE" id="PS50181">
    <property type="entry name" value="FBOX"/>
    <property type="match status" value="1"/>
</dbReference>
<keyword evidence="3" id="KW-1185">Reference proteome</keyword>
<organism evidence="2 3">
    <name type="scientific">Acacia crassicarpa</name>
    <name type="common">northern wattle</name>
    <dbReference type="NCBI Taxonomy" id="499986"/>
    <lineage>
        <taxon>Eukaryota</taxon>
        <taxon>Viridiplantae</taxon>
        <taxon>Streptophyta</taxon>
        <taxon>Embryophyta</taxon>
        <taxon>Tracheophyta</taxon>
        <taxon>Spermatophyta</taxon>
        <taxon>Magnoliopsida</taxon>
        <taxon>eudicotyledons</taxon>
        <taxon>Gunneridae</taxon>
        <taxon>Pentapetalae</taxon>
        <taxon>rosids</taxon>
        <taxon>fabids</taxon>
        <taxon>Fabales</taxon>
        <taxon>Fabaceae</taxon>
        <taxon>Caesalpinioideae</taxon>
        <taxon>mimosoid clade</taxon>
        <taxon>Acacieae</taxon>
        <taxon>Acacia</taxon>
    </lineage>
</organism>
<dbReference type="InterPro" id="IPR036047">
    <property type="entry name" value="F-box-like_dom_sf"/>
</dbReference>
<dbReference type="InterPro" id="IPR013187">
    <property type="entry name" value="F-box-assoc_dom_typ3"/>
</dbReference>
<dbReference type="InterPro" id="IPR050796">
    <property type="entry name" value="SCF_F-box_component"/>
</dbReference>
<evidence type="ECO:0000313" key="3">
    <source>
        <dbReference type="Proteomes" id="UP001293593"/>
    </source>
</evidence>
<dbReference type="Pfam" id="PF08268">
    <property type="entry name" value="FBA_3"/>
    <property type="match status" value="1"/>
</dbReference>
<dbReference type="AlphaFoldDB" id="A0AAE1MBI0"/>
<accession>A0AAE1MBI0</accession>
<dbReference type="SUPFAM" id="SSF81383">
    <property type="entry name" value="F-box domain"/>
    <property type="match status" value="1"/>
</dbReference>
<reference evidence="2" key="1">
    <citation type="submission" date="2023-10" db="EMBL/GenBank/DDBJ databases">
        <title>Chromosome-level genome of the transformable northern wattle, Acacia crassicarpa.</title>
        <authorList>
            <person name="Massaro I."/>
            <person name="Sinha N.R."/>
            <person name="Poethig S."/>
            <person name="Leichty A.R."/>
        </authorList>
    </citation>
    <scope>NUCLEOTIDE SEQUENCE</scope>
    <source>
        <strain evidence="2">Acra3RX</strain>
        <tissue evidence="2">Leaf</tissue>
    </source>
</reference>
<dbReference type="CDD" id="cd22157">
    <property type="entry name" value="F-box_AtFBW1-like"/>
    <property type="match status" value="1"/>
</dbReference>
<dbReference type="Pfam" id="PF00646">
    <property type="entry name" value="F-box"/>
    <property type="match status" value="1"/>
</dbReference>
<dbReference type="Proteomes" id="UP001293593">
    <property type="component" value="Unassembled WGS sequence"/>
</dbReference>
<gene>
    <name evidence="2" type="ORF">QN277_005728</name>
</gene>
<name>A0AAE1MBI0_9FABA</name>
<proteinExistence type="predicted"/>
<dbReference type="SMART" id="SM00256">
    <property type="entry name" value="FBOX"/>
    <property type="match status" value="1"/>
</dbReference>
<sequence>MNDGIPFLPEEIIRNILKRLPVKSLMRFQCVCRQWRILFKTPSFIANHLDHSNHQNPCLLLQRYGIDNPSNLYCLDSEMQVRELQNPPKQGKIVGSSNGLLCVEINKHDAPPHFLLVWNPTIREVRLVPETNISKDYGHHLVGFGFCPIINDYKIVITYFSGVYSDLSAVKVYSLSLGAWKEVEFRLNDTVGLSSSSVTVNGVMFWLMSKRFGEDPDDEDENLIVSFDLSVEVFTVIPIPELEPIELTVYEEKLAIFSWNRSSEHPGTDMWVMEEGVGASGERWGWTKKYTCSPDPFFLNPRTILRNEIVCCPLWEDESTVVFLNPTSEKMKKFAISKCDYGYCIFNYAESLIPAFTNFL</sequence>